<evidence type="ECO:0000313" key="2">
    <source>
        <dbReference type="Proteomes" id="UP000007384"/>
    </source>
</evidence>
<dbReference type="InterPro" id="IPR036882">
    <property type="entry name" value="Alba-like_dom_sf"/>
</dbReference>
<reference evidence="1" key="1">
    <citation type="submission" date="2012-03" db="EMBL/GenBank/DDBJ databases">
        <title>Complete sequence of Fervidobacterium pennivorans DSM 9078.</title>
        <authorList>
            <consortium name="US DOE Joint Genome Institute"/>
            <person name="Lucas S."/>
            <person name="Han J."/>
            <person name="Lapidus A."/>
            <person name="Cheng J.-F."/>
            <person name="Goodwin L."/>
            <person name="Pitluck S."/>
            <person name="Peters L."/>
            <person name="Ovchinnikova G."/>
            <person name="Lu M."/>
            <person name="Detter J.C."/>
            <person name="Han C."/>
            <person name="Tapia R."/>
            <person name="Land M."/>
            <person name="Hauser L."/>
            <person name="Kyrpides N."/>
            <person name="Ivanova N."/>
            <person name="Pagani I."/>
            <person name="Noll K.M."/>
            <person name="Woyke T."/>
        </authorList>
    </citation>
    <scope>NUCLEOTIDE SEQUENCE</scope>
    <source>
        <strain evidence="1">DSM 9078</strain>
    </source>
</reference>
<dbReference type="GO" id="GO:0003676">
    <property type="term" value="F:nucleic acid binding"/>
    <property type="evidence" value="ECO:0007669"/>
    <property type="project" value="InterPro"/>
</dbReference>
<dbReference type="AlphaFoldDB" id="H9UAW0"/>
<sequence>MEILKVSSKSSPNKVAGAIVGSLKKNEKVEIQAIGAGAVNQASKSLAVARRFLEQEGLDLYVVPAFIEIQIGNETRTGISFKVYLQKSESKN</sequence>
<dbReference type="STRING" id="771875.Ferpe_0515"/>
<dbReference type="RefSeq" id="WP_014451119.1">
    <property type="nucleotide sequence ID" value="NC_017095.1"/>
</dbReference>
<dbReference type="PANTHER" id="PTHR35331">
    <property type="entry name" value="STAGE V SPORULATION PROTEIN S"/>
    <property type="match status" value="1"/>
</dbReference>
<proteinExistence type="predicted"/>
<dbReference type="Pfam" id="PF04232">
    <property type="entry name" value="SpoVS"/>
    <property type="match status" value="1"/>
</dbReference>
<accession>H9UAW0</accession>
<dbReference type="InterPro" id="IPR007347">
    <property type="entry name" value="SpoVS"/>
</dbReference>
<gene>
    <name evidence="1" type="ordered locus">Ferpe_0515</name>
</gene>
<evidence type="ECO:0000313" key="1">
    <source>
        <dbReference type="EMBL" id="AFG34653.1"/>
    </source>
</evidence>
<dbReference type="PATRIC" id="fig|771875.3.peg.524"/>
<dbReference type="OrthoDB" id="9796055at2"/>
<dbReference type="EMBL" id="CP003260">
    <property type="protein sequence ID" value="AFG34653.1"/>
    <property type="molecule type" value="Genomic_DNA"/>
</dbReference>
<dbReference type="Gene3D" id="3.30.110.20">
    <property type="entry name" value="Alba-like domain"/>
    <property type="match status" value="1"/>
</dbReference>
<dbReference type="PANTHER" id="PTHR35331:SF1">
    <property type="entry name" value="STAGE V SPORULATION PROTEIN S"/>
    <property type="match status" value="1"/>
</dbReference>
<evidence type="ECO:0008006" key="3">
    <source>
        <dbReference type="Google" id="ProtNLM"/>
    </source>
</evidence>
<protein>
    <recommendedName>
        <fullName evidence="3">Stage V sporulation protein S</fullName>
    </recommendedName>
</protein>
<dbReference type="Proteomes" id="UP000007384">
    <property type="component" value="Chromosome"/>
</dbReference>
<keyword evidence="2" id="KW-1185">Reference proteome</keyword>
<organism evidence="1 2">
    <name type="scientific">Fervidobacterium pennivorans (strain DSM 9078 / Ven5)</name>
    <dbReference type="NCBI Taxonomy" id="771875"/>
    <lineage>
        <taxon>Bacteria</taxon>
        <taxon>Thermotogati</taxon>
        <taxon>Thermotogota</taxon>
        <taxon>Thermotogae</taxon>
        <taxon>Thermotogales</taxon>
        <taxon>Fervidobacteriaceae</taxon>
        <taxon>Fervidobacterium</taxon>
    </lineage>
</organism>
<dbReference type="KEGG" id="fpe:Ferpe_0515"/>
<dbReference type="eggNOG" id="COG2359">
    <property type="taxonomic scope" value="Bacteria"/>
</dbReference>
<dbReference type="HOGENOM" id="CLU_168904_1_0_0"/>
<name>H9UAW0_FERPD</name>